<dbReference type="Proteomes" id="UP000652761">
    <property type="component" value="Unassembled WGS sequence"/>
</dbReference>
<comment type="caution">
    <text evidence="2">The sequence shown here is derived from an EMBL/GenBank/DDBJ whole genome shotgun (WGS) entry which is preliminary data.</text>
</comment>
<sequence length="165" mass="17983">MSDSSTFVHLGYLLEPLLELLQVVAVKKTLEVVAATTTSFTCSMVIVFRGNSKSLMSKEQAAVDRHLTSVDSPAFLNSGITGTVVQIGVKNKGVVCAECAARHPANVTVSAQRNTAQPVNEQPQQTPVVTAQQQRPQTQYTLLQPQFFQQQQQPNQPPQGYSTQQ</sequence>
<dbReference type="AlphaFoldDB" id="A0A843TJM0"/>
<proteinExistence type="predicted"/>
<evidence type="ECO:0000313" key="2">
    <source>
        <dbReference type="EMBL" id="MQL69683.1"/>
    </source>
</evidence>
<evidence type="ECO:0000256" key="1">
    <source>
        <dbReference type="SAM" id="MobiDB-lite"/>
    </source>
</evidence>
<organism evidence="2 3">
    <name type="scientific">Colocasia esculenta</name>
    <name type="common">Wild taro</name>
    <name type="synonym">Arum esculentum</name>
    <dbReference type="NCBI Taxonomy" id="4460"/>
    <lineage>
        <taxon>Eukaryota</taxon>
        <taxon>Viridiplantae</taxon>
        <taxon>Streptophyta</taxon>
        <taxon>Embryophyta</taxon>
        <taxon>Tracheophyta</taxon>
        <taxon>Spermatophyta</taxon>
        <taxon>Magnoliopsida</taxon>
        <taxon>Liliopsida</taxon>
        <taxon>Araceae</taxon>
        <taxon>Aroideae</taxon>
        <taxon>Colocasieae</taxon>
        <taxon>Colocasia</taxon>
    </lineage>
</organism>
<feature type="region of interest" description="Disordered" evidence="1">
    <location>
        <begin position="112"/>
        <end position="165"/>
    </location>
</feature>
<evidence type="ECO:0000313" key="3">
    <source>
        <dbReference type="Proteomes" id="UP000652761"/>
    </source>
</evidence>
<reference evidence="2" key="1">
    <citation type="submission" date="2017-07" db="EMBL/GenBank/DDBJ databases">
        <title>Taro Niue Genome Assembly and Annotation.</title>
        <authorList>
            <person name="Atibalentja N."/>
            <person name="Keating K."/>
            <person name="Fields C.J."/>
        </authorList>
    </citation>
    <scope>NUCLEOTIDE SEQUENCE</scope>
    <source>
        <strain evidence="2">Niue_2</strain>
        <tissue evidence="2">Leaf</tissue>
    </source>
</reference>
<feature type="compositionally biased region" description="Low complexity" evidence="1">
    <location>
        <begin position="122"/>
        <end position="154"/>
    </location>
</feature>
<protein>
    <submittedName>
        <fullName evidence="2">Uncharacterized protein</fullName>
    </submittedName>
</protein>
<keyword evidence="3" id="KW-1185">Reference proteome</keyword>
<accession>A0A843TJM0</accession>
<dbReference type="EMBL" id="NMUH01000044">
    <property type="protein sequence ID" value="MQL69683.1"/>
    <property type="molecule type" value="Genomic_DNA"/>
</dbReference>
<gene>
    <name evidence="2" type="ORF">Taro_001968</name>
</gene>
<name>A0A843TJM0_COLES</name>
<feature type="compositionally biased region" description="Polar residues" evidence="1">
    <location>
        <begin position="112"/>
        <end position="121"/>
    </location>
</feature>